<dbReference type="EC" id="1.20.4.1" evidence="4 7"/>
<dbReference type="eggNOG" id="COG1393">
    <property type="taxonomic scope" value="Bacteria"/>
</dbReference>
<dbReference type="PANTHER" id="PTHR30041">
    <property type="entry name" value="ARSENATE REDUCTASE"/>
    <property type="match status" value="1"/>
</dbReference>
<evidence type="ECO:0000256" key="3">
    <source>
        <dbReference type="ARBA" id="ARBA00023002"/>
    </source>
</evidence>
<keyword evidence="9" id="KW-1185">Reference proteome</keyword>
<dbReference type="Pfam" id="PF03960">
    <property type="entry name" value="ArsC"/>
    <property type="match status" value="1"/>
</dbReference>
<dbReference type="Gene3D" id="3.40.30.10">
    <property type="entry name" value="Glutaredoxin"/>
    <property type="match status" value="1"/>
</dbReference>
<evidence type="ECO:0000256" key="5">
    <source>
        <dbReference type="ARBA" id="ARBA00039879"/>
    </source>
</evidence>
<dbReference type="STRING" id="1121022.GCA_000376105_02352"/>
<dbReference type="PATRIC" id="fig|1121022.4.peg.4720"/>
<evidence type="ECO:0000256" key="1">
    <source>
        <dbReference type="ARBA" id="ARBA00007198"/>
    </source>
</evidence>
<sequence length="115" mass="12778">MTFTLYHRPQCATSRKVLALIRTHGIEPVMIDYVQAGWSKDQLVALFNAMKLKPRDLLRIKGTPAQALGLTDPSVSEARLLTAMVKHPLLVERPIVVSDKGALLARPPEKVLEIL</sequence>
<evidence type="ECO:0000256" key="6">
    <source>
        <dbReference type="PROSITE-ProRule" id="PRU01282"/>
    </source>
</evidence>
<accession>V4NR55</accession>
<keyword evidence="2" id="KW-0059">Arsenical resistance</keyword>
<dbReference type="PROSITE" id="PS51353">
    <property type="entry name" value="ARSC"/>
    <property type="match status" value="1"/>
</dbReference>
<keyword evidence="3 7" id="KW-0560">Oxidoreductase</keyword>
<protein>
    <recommendedName>
        <fullName evidence="5 7">Arsenate reductase</fullName>
        <ecNumber evidence="4 7">1.20.4.1</ecNumber>
    </recommendedName>
</protein>
<reference evidence="8 9" key="1">
    <citation type="journal article" date="2014" name="Nature">
        <title>Sequential evolution of bacterial morphology by co-option of a developmental regulator.</title>
        <authorList>
            <person name="Jiang C."/>
            <person name="Brown P.J."/>
            <person name="Ducret A."/>
            <person name="Brun Y.V."/>
        </authorList>
    </citation>
    <scope>NUCLEOTIDE SEQUENCE [LARGE SCALE GENOMIC DNA]</scope>
    <source>
        <strain evidence="8 9">DSM 16100</strain>
    </source>
</reference>
<comment type="caution">
    <text evidence="8">The sequence shown here is derived from an EMBL/GenBank/DDBJ whole genome shotgun (WGS) entry which is preliminary data.</text>
</comment>
<dbReference type="Proteomes" id="UP000017837">
    <property type="component" value="Unassembled WGS sequence"/>
</dbReference>
<dbReference type="GO" id="GO:0008794">
    <property type="term" value="F:arsenate reductase (glutaredoxin) activity"/>
    <property type="evidence" value="ECO:0007669"/>
    <property type="project" value="UniProtKB-UniRule"/>
</dbReference>
<dbReference type="InterPro" id="IPR036249">
    <property type="entry name" value="Thioredoxin-like_sf"/>
</dbReference>
<dbReference type="CDD" id="cd03034">
    <property type="entry name" value="ArsC_ArsC"/>
    <property type="match status" value="1"/>
</dbReference>
<dbReference type="EMBL" id="AWGB01000117">
    <property type="protein sequence ID" value="ESQ78436.1"/>
    <property type="molecule type" value="Genomic_DNA"/>
</dbReference>
<evidence type="ECO:0000256" key="7">
    <source>
        <dbReference type="RuleBase" id="RU362029"/>
    </source>
</evidence>
<dbReference type="RefSeq" id="WP_018082020.1">
    <property type="nucleotide sequence ID" value="NZ_AQWM01000009.1"/>
</dbReference>
<dbReference type="InterPro" id="IPR006660">
    <property type="entry name" value="Arsenate_reductase-like"/>
</dbReference>
<gene>
    <name evidence="8" type="ORF">ABENE_23070</name>
</gene>
<comment type="catalytic activity">
    <reaction evidence="7">
        <text>[glutaredoxin]-dithiol + arsenate + glutathione + H(+) = glutathionyl-S-S-[glutaredoxin] + arsenite + H2O</text>
        <dbReference type="Rhea" id="RHEA:22016"/>
        <dbReference type="Rhea" id="RHEA-COMP:10729"/>
        <dbReference type="Rhea" id="RHEA-COMP:17668"/>
        <dbReference type="ChEBI" id="CHEBI:15377"/>
        <dbReference type="ChEBI" id="CHEBI:15378"/>
        <dbReference type="ChEBI" id="CHEBI:29242"/>
        <dbReference type="ChEBI" id="CHEBI:29950"/>
        <dbReference type="ChEBI" id="CHEBI:48597"/>
        <dbReference type="ChEBI" id="CHEBI:57925"/>
        <dbReference type="ChEBI" id="CHEBI:146199"/>
        <dbReference type="EC" id="1.20.4.1"/>
    </reaction>
</comment>
<dbReference type="NCBIfam" id="TIGR00014">
    <property type="entry name" value="arsC"/>
    <property type="match status" value="1"/>
</dbReference>
<evidence type="ECO:0000256" key="2">
    <source>
        <dbReference type="ARBA" id="ARBA00022849"/>
    </source>
</evidence>
<evidence type="ECO:0000256" key="4">
    <source>
        <dbReference type="ARBA" id="ARBA00038969"/>
    </source>
</evidence>
<dbReference type="GO" id="GO:0046685">
    <property type="term" value="P:response to arsenic-containing substance"/>
    <property type="evidence" value="ECO:0007669"/>
    <property type="project" value="UniProtKB-KW"/>
</dbReference>
<dbReference type="OrthoDB" id="9790554at2"/>
<proteinExistence type="inferred from homology"/>
<dbReference type="PANTHER" id="PTHR30041:SF5">
    <property type="entry name" value="ARSENATE REDUCTASE-RELATED"/>
    <property type="match status" value="1"/>
</dbReference>
<evidence type="ECO:0000313" key="8">
    <source>
        <dbReference type="EMBL" id="ESQ78436.1"/>
    </source>
</evidence>
<evidence type="ECO:0000313" key="9">
    <source>
        <dbReference type="Proteomes" id="UP000017837"/>
    </source>
</evidence>
<dbReference type="InterPro" id="IPR006659">
    <property type="entry name" value="Arsenate_reductase"/>
</dbReference>
<dbReference type="SUPFAM" id="SSF52833">
    <property type="entry name" value="Thioredoxin-like"/>
    <property type="match status" value="1"/>
</dbReference>
<organism evidence="8 9">
    <name type="scientific">Asticcacaulis benevestitus DSM 16100 = ATCC BAA-896</name>
    <dbReference type="NCBI Taxonomy" id="1121022"/>
    <lineage>
        <taxon>Bacteria</taxon>
        <taxon>Pseudomonadati</taxon>
        <taxon>Pseudomonadota</taxon>
        <taxon>Alphaproteobacteria</taxon>
        <taxon>Caulobacterales</taxon>
        <taxon>Caulobacteraceae</taxon>
        <taxon>Asticcacaulis</taxon>
    </lineage>
</organism>
<dbReference type="AlphaFoldDB" id="V4NR55"/>
<comment type="similarity">
    <text evidence="1 6 7">Belongs to the ArsC family.</text>
</comment>
<name>V4NR55_9CAUL</name>